<evidence type="ECO:0000256" key="1">
    <source>
        <dbReference type="SAM" id="Phobius"/>
    </source>
</evidence>
<sequence>MVIAANSEYPRRTPVVSSGEILGDGMSRVANFVRSSLGHVGLNKSFAGIYHGTSSMRSFQDRLLKIWAEGKDGASHPALIEAETLRTAKIQARSIGWERLSFWSSNKYIIQKIQDRNNEDKLTTLLDDIIHLSEIIDMDVDPFIAIRIYTVRERQHEIVREDRDDGSVYRFGNECFPADMLTSYHYYPVETLVHLVNTIHLNDHQYQFDALKVDISSVSLVDRQPLINYFTGKTPSPFVTLSEYSKLHRSYRLLLILFFILVILFPAVTAYYCKLFKF</sequence>
<evidence type="ECO:0000313" key="3">
    <source>
        <dbReference type="Proteomes" id="UP001630127"/>
    </source>
</evidence>
<keyword evidence="3" id="KW-1185">Reference proteome</keyword>
<keyword evidence="1" id="KW-1133">Transmembrane helix</keyword>
<comment type="caution">
    <text evidence="2">The sequence shown here is derived from an EMBL/GenBank/DDBJ whole genome shotgun (WGS) entry which is preliminary data.</text>
</comment>
<reference evidence="2 3" key="1">
    <citation type="submission" date="2024-11" db="EMBL/GenBank/DDBJ databases">
        <title>A near-complete genome assembly of Cinchona calisaya.</title>
        <authorList>
            <person name="Lian D.C."/>
            <person name="Zhao X.W."/>
            <person name="Wei L."/>
        </authorList>
    </citation>
    <scope>NUCLEOTIDE SEQUENCE [LARGE SCALE GENOMIC DNA]</scope>
    <source>
        <tissue evidence="2">Nenye</tissue>
    </source>
</reference>
<dbReference type="AlphaFoldDB" id="A0ABD2Z248"/>
<evidence type="ECO:0000313" key="2">
    <source>
        <dbReference type="EMBL" id="KAL3511848.1"/>
    </source>
</evidence>
<organism evidence="2 3">
    <name type="scientific">Cinchona calisaya</name>
    <dbReference type="NCBI Taxonomy" id="153742"/>
    <lineage>
        <taxon>Eukaryota</taxon>
        <taxon>Viridiplantae</taxon>
        <taxon>Streptophyta</taxon>
        <taxon>Embryophyta</taxon>
        <taxon>Tracheophyta</taxon>
        <taxon>Spermatophyta</taxon>
        <taxon>Magnoliopsida</taxon>
        <taxon>eudicotyledons</taxon>
        <taxon>Gunneridae</taxon>
        <taxon>Pentapetalae</taxon>
        <taxon>asterids</taxon>
        <taxon>lamiids</taxon>
        <taxon>Gentianales</taxon>
        <taxon>Rubiaceae</taxon>
        <taxon>Cinchonoideae</taxon>
        <taxon>Cinchoneae</taxon>
        <taxon>Cinchona</taxon>
    </lineage>
</organism>
<proteinExistence type="predicted"/>
<protein>
    <submittedName>
        <fullName evidence="2">Uncharacterized protein</fullName>
    </submittedName>
</protein>
<accession>A0ABD2Z248</accession>
<name>A0ABD2Z248_9GENT</name>
<keyword evidence="1" id="KW-0812">Transmembrane</keyword>
<dbReference type="EMBL" id="JBJUIK010000011">
    <property type="protein sequence ID" value="KAL3511848.1"/>
    <property type="molecule type" value="Genomic_DNA"/>
</dbReference>
<gene>
    <name evidence="2" type="ORF">ACH5RR_024565</name>
</gene>
<feature type="transmembrane region" description="Helical" evidence="1">
    <location>
        <begin position="253"/>
        <end position="272"/>
    </location>
</feature>
<dbReference type="Proteomes" id="UP001630127">
    <property type="component" value="Unassembled WGS sequence"/>
</dbReference>
<keyword evidence="1" id="KW-0472">Membrane</keyword>